<keyword evidence="4" id="KW-1185">Reference proteome</keyword>
<dbReference type="InterPro" id="IPR036938">
    <property type="entry name" value="PAP2/HPO_sf"/>
</dbReference>
<dbReference type="SUPFAM" id="SSF48317">
    <property type="entry name" value="Acid phosphatase/Vanadium-dependent haloperoxidase"/>
    <property type="match status" value="1"/>
</dbReference>
<dbReference type="AlphaFoldDB" id="A0A0C4YPQ8"/>
<keyword evidence="1" id="KW-0812">Transmembrane</keyword>
<name>A0A0C4YPQ8_9BURK</name>
<evidence type="ECO:0000259" key="2">
    <source>
        <dbReference type="Pfam" id="PF01569"/>
    </source>
</evidence>
<keyword evidence="1" id="KW-0472">Membrane</keyword>
<keyword evidence="1" id="KW-1133">Transmembrane helix</keyword>
<sequence>MANRTAPTGKPAAPSKVLDGEISGALARTPTQADGNTMNWYRITDLGDAAVTLPLALTTGLWLLQSTGWRVALRWALCLAAAAALVLASKLLHTGCGTVLERFDMRVISGHAMLSSAVWSVFLGLLLRSLRAAWRQAGFVLGLMLAALICFSRVRLGAHTPAEVIAGWLLGGAVAFWVLHACQGAPKRLGKCLIAGVALLGLCTVAYGRHAPFQQIIWHYSPYYAPVICY</sequence>
<feature type="transmembrane region" description="Helical" evidence="1">
    <location>
        <begin position="139"/>
        <end position="158"/>
    </location>
</feature>
<feature type="transmembrane region" description="Helical" evidence="1">
    <location>
        <begin position="108"/>
        <end position="127"/>
    </location>
</feature>
<feature type="domain" description="Phosphatidic acid phosphatase type 2/haloperoxidase" evidence="2">
    <location>
        <begin position="108"/>
        <end position="181"/>
    </location>
</feature>
<feature type="transmembrane region" description="Helical" evidence="1">
    <location>
        <begin position="71"/>
        <end position="88"/>
    </location>
</feature>
<dbReference type="STRING" id="68895.RR42_s2889"/>
<dbReference type="EMBL" id="CP010537">
    <property type="protein sequence ID" value="AJG24470.1"/>
    <property type="molecule type" value="Genomic_DNA"/>
</dbReference>
<dbReference type="CDD" id="cd01610">
    <property type="entry name" value="PAP2_like"/>
    <property type="match status" value="1"/>
</dbReference>
<dbReference type="KEGG" id="cbw:RR42_s2889"/>
<accession>A0A0C4YPQ8</accession>
<proteinExistence type="predicted"/>
<reference evidence="3 4" key="1">
    <citation type="journal article" date="2015" name="Genome Announc.">
        <title>Complete Genome Sequence of Cupriavidus basilensis 4G11, Isolated from the Oak Ridge Field Research Center Site.</title>
        <authorList>
            <person name="Ray J."/>
            <person name="Waters R.J."/>
            <person name="Skerker J.M."/>
            <person name="Kuehl J.V."/>
            <person name="Price M.N."/>
            <person name="Huang J."/>
            <person name="Chakraborty R."/>
            <person name="Arkin A.P."/>
            <person name="Deutschbauer A."/>
        </authorList>
    </citation>
    <scope>NUCLEOTIDE SEQUENCE [LARGE SCALE GENOMIC DNA]</scope>
    <source>
        <strain evidence="3">4G11</strain>
    </source>
</reference>
<gene>
    <name evidence="3" type="ORF">RR42_s2889</name>
</gene>
<dbReference type="InterPro" id="IPR000326">
    <property type="entry name" value="PAP2/HPO"/>
</dbReference>
<evidence type="ECO:0000313" key="3">
    <source>
        <dbReference type="EMBL" id="AJG24470.1"/>
    </source>
</evidence>
<evidence type="ECO:0000256" key="1">
    <source>
        <dbReference type="SAM" id="Phobius"/>
    </source>
</evidence>
<evidence type="ECO:0000313" key="4">
    <source>
        <dbReference type="Proteomes" id="UP000031843"/>
    </source>
</evidence>
<dbReference type="Pfam" id="PF01569">
    <property type="entry name" value="PAP2"/>
    <property type="match status" value="1"/>
</dbReference>
<dbReference type="Gene3D" id="1.20.144.10">
    <property type="entry name" value="Phosphatidic acid phosphatase type 2/haloperoxidase"/>
    <property type="match status" value="1"/>
</dbReference>
<dbReference type="Proteomes" id="UP000031843">
    <property type="component" value="Chromosome secondary"/>
</dbReference>
<organism evidence="3 4">
    <name type="scientific">Cupriavidus basilensis</name>
    <dbReference type="NCBI Taxonomy" id="68895"/>
    <lineage>
        <taxon>Bacteria</taxon>
        <taxon>Pseudomonadati</taxon>
        <taxon>Pseudomonadota</taxon>
        <taxon>Betaproteobacteria</taxon>
        <taxon>Burkholderiales</taxon>
        <taxon>Burkholderiaceae</taxon>
        <taxon>Cupriavidus</taxon>
    </lineage>
</organism>
<feature type="transmembrane region" description="Helical" evidence="1">
    <location>
        <begin position="189"/>
        <end position="208"/>
    </location>
</feature>
<protein>
    <submittedName>
        <fullName evidence="3">Membrane-associated phospholipid phosphatase</fullName>
    </submittedName>
</protein>
<feature type="transmembrane region" description="Helical" evidence="1">
    <location>
        <begin position="164"/>
        <end position="182"/>
    </location>
</feature>